<comment type="similarity">
    <text evidence="5 22">Belongs to the D-alanine--D-alanine ligase family.</text>
</comment>
<dbReference type="KEGG" id="pbf:CFX0092_A0868"/>
<dbReference type="AlphaFoldDB" id="A0A160SZC5"/>
<dbReference type="NCBIfam" id="TIGR01205">
    <property type="entry name" value="D_ala_D_alaTIGR"/>
    <property type="match status" value="1"/>
</dbReference>
<dbReference type="PROSITE" id="PS00843">
    <property type="entry name" value="DALA_DALA_LIGASE_1"/>
    <property type="match status" value="1"/>
</dbReference>
<evidence type="ECO:0000256" key="14">
    <source>
        <dbReference type="ARBA" id="ARBA00022984"/>
    </source>
</evidence>
<evidence type="ECO:0000256" key="7">
    <source>
        <dbReference type="ARBA" id="ARBA00022490"/>
    </source>
</evidence>
<dbReference type="Gene3D" id="3.40.50.20">
    <property type="match status" value="1"/>
</dbReference>
<dbReference type="PANTHER" id="PTHR23132:SF25">
    <property type="entry name" value="D-ALANINE--D-ALANINE LIGASE A"/>
    <property type="match status" value="1"/>
</dbReference>
<dbReference type="GO" id="GO:0008360">
    <property type="term" value="P:regulation of cell shape"/>
    <property type="evidence" value="ECO:0007669"/>
    <property type="project" value="UniProtKB-KW"/>
</dbReference>
<keyword evidence="29" id="KW-1185">Reference proteome</keyword>
<feature type="binding site" evidence="24">
    <location>
        <begin position="324"/>
        <end position="325"/>
    </location>
    <ligand>
        <name>ATP</name>
        <dbReference type="ChEBI" id="CHEBI:30616"/>
    </ligand>
</feature>
<evidence type="ECO:0000256" key="25">
    <source>
        <dbReference type="PIRSR" id="PIRSR039102-3"/>
    </source>
</evidence>
<dbReference type="PROSITE" id="PS00844">
    <property type="entry name" value="DALA_DALA_LIGASE_2"/>
    <property type="match status" value="1"/>
</dbReference>
<keyword evidence="14 22" id="KW-0573">Peptidoglycan synthesis</keyword>
<dbReference type="InterPro" id="IPR011127">
    <property type="entry name" value="Dala_Dala_lig_N"/>
</dbReference>
<evidence type="ECO:0000256" key="19">
    <source>
        <dbReference type="ARBA" id="ARBA00068427"/>
    </source>
</evidence>
<evidence type="ECO:0000256" key="12">
    <source>
        <dbReference type="ARBA" id="ARBA00022842"/>
    </source>
</evidence>
<feature type="binding site" evidence="24">
    <location>
        <begin position="195"/>
        <end position="196"/>
    </location>
    <ligand>
        <name>ATP</name>
        <dbReference type="ChEBI" id="CHEBI:30616"/>
    </ligand>
</feature>
<dbReference type="PROSITE" id="PS50975">
    <property type="entry name" value="ATP_GRASP"/>
    <property type="match status" value="1"/>
</dbReference>
<evidence type="ECO:0000256" key="24">
    <source>
        <dbReference type="PIRSR" id="PIRSR039102-2"/>
    </source>
</evidence>
<evidence type="ECO:0000313" key="28">
    <source>
        <dbReference type="EMBL" id="CUS02746.2"/>
    </source>
</evidence>
<dbReference type="FunFam" id="3.30.1490.20:FF:000007">
    <property type="entry name" value="D-alanine--D-alanine ligase"/>
    <property type="match status" value="1"/>
</dbReference>
<feature type="active site" evidence="23">
    <location>
        <position position="336"/>
    </location>
</feature>
<dbReference type="Pfam" id="PF01820">
    <property type="entry name" value="Dala_Dala_lig_N"/>
    <property type="match status" value="1"/>
</dbReference>
<keyword evidence="13 22" id="KW-0133">Cell shape</keyword>
<dbReference type="FunFam" id="3.30.470.20:FF:000008">
    <property type="entry name" value="D-alanine--D-alanine ligase"/>
    <property type="match status" value="1"/>
</dbReference>
<feature type="binding site" evidence="24">
    <location>
        <position position="142"/>
    </location>
    <ligand>
        <name>ATP</name>
        <dbReference type="ChEBI" id="CHEBI:30616"/>
    </ligand>
</feature>
<evidence type="ECO:0000256" key="18">
    <source>
        <dbReference type="ARBA" id="ARBA00060592"/>
    </source>
</evidence>
<evidence type="ECO:0000256" key="13">
    <source>
        <dbReference type="ARBA" id="ARBA00022960"/>
    </source>
</evidence>
<evidence type="ECO:0000256" key="11">
    <source>
        <dbReference type="ARBA" id="ARBA00022840"/>
    </source>
</evidence>
<evidence type="ECO:0000256" key="21">
    <source>
        <dbReference type="ARBA" id="ARBA00077154"/>
    </source>
</evidence>
<evidence type="ECO:0000256" key="15">
    <source>
        <dbReference type="ARBA" id="ARBA00023211"/>
    </source>
</evidence>
<feature type="binding site" evidence="25">
    <location>
        <position position="327"/>
    </location>
    <ligand>
        <name>Mg(2+)</name>
        <dbReference type="ChEBI" id="CHEBI:18420"/>
        <label>2</label>
    </ligand>
</feature>
<feature type="binding site" evidence="25">
    <location>
        <position position="325"/>
    </location>
    <ligand>
        <name>Mg(2+)</name>
        <dbReference type="ChEBI" id="CHEBI:18420"/>
        <label>2</label>
    </ligand>
</feature>
<dbReference type="Proteomes" id="UP000215027">
    <property type="component" value="Chromosome I"/>
</dbReference>
<dbReference type="InterPro" id="IPR016185">
    <property type="entry name" value="PreATP-grasp_dom_sf"/>
</dbReference>
<dbReference type="GO" id="GO:0005524">
    <property type="term" value="F:ATP binding"/>
    <property type="evidence" value="ECO:0007669"/>
    <property type="project" value="UniProtKB-UniRule"/>
</dbReference>
<dbReference type="GO" id="GO:0008716">
    <property type="term" value="F:D-alanine-D-alanine ligase activity"/>
    <property type="evidence" value="ECO:0007669"/>
    <property type="project" value="UniProtKB-UniRule"/>
</dbReference>
<comment type="subcellular location">
    <subcellularLocation>
        <location evidence="3 22">Cytoplasm</location>
    </subcellularLocation>
</comment>
<dbReference type="InterPro" id="IPR011095">
    <property type="entry name" value="Dala_Dala_lig_C"/>
</dbReference>
<evidence type="ECO:0000256" key="26">
    <source>
        <dbReference type="PROSITE-ProRule" id="PRU00409"/>
    </source>
</evidence>
<dbReference type="SUPFAM" id="SSF56059">
    <property type="entry name" value="Glutathione synthetase ATP-binding domain-like"/>
    <property type="match status" value="1"/>
</dbReference>
<dbReference type="InterPro" id="IPR005905">
    <property type="entry name" value="D_ala_D_ala"/>
</dbReference>
<dbReference type="GO" id="GO:0009252">
    <property type="term" value="P:peptidoglycan biosynthetic process"/>
    <property type="evidence" value="ECO:0007669"/>
    <property type="project" value="UniProtKB-UniRule"/>
</dbReference>
<keyword evidence="8 22" id="KW-0436">Ligase</keyword>
<proteinExistence type="inferred from homology"/>
<evidence type="ECO:0000256" key="5">
    <source>
        <dbReference type="ARBA" id="ARBA00010871"/>
    </source>
</evidence>
<dbReference type="RefSeq" id="WP_095042323.1">
    <property type="nucleotide sequence ID" value="NZ_LN890655.1"/>
</dbReference>
<dbReference type="EMBL" id="LN890655">
    <property type="protein sequence ID" value="CUS02746.2"/>
    <property type="molecule type" value="Genomic_DNA"/>
</dbReference>
<evidence type="ECO:0000256" key="3">
    <source>
        <dbReference type="ARBA" id="ARBA00004496"/>
    </source>
</evidence>
<dbReference type="EC" id="6.3.2.4" evidence="6 22"/>
<evidence type="ECO:0000256" key="16">
    <source>
        <dbReference type="ARBA" id="ARBA00023316"/>
    </source>
</evidence>
<evidence type="ECO:0000259" key="27">
    <source>
        <dbReference type="PROSITE" id="PS50975"/>
    </source>
</evidence>
<dbReference type="PIRSF" id="PIRSF039102">
    <property type="entry name" value="Ddl/VanB"/>
    <property type="match status" value="1"/>
</dbReference>
<keyword evidence="9 25" id="KW-0479">Metal-binding</keyword>
<dbReference type="HAMAP" id="MF_00047">
    <property type="entry name" value="Dala_Dala_lig"/>
    <property type="match status" value="1"/>
</dbReference>
<comment type="catalytic activity">
    <reaction evidence="17 22">
        <text>2 D-alanine + ATP = D-alanyl-D-alanine + ADP + phosphate + H(+)</text>
        <dbReference type="Rhea" id="RHEA:11224"/>
        <dbReference type="ChEBI" id="CHEBI:15378"/>
        <dbReference type="ChEBI" id="CHEBI:30616"/>
        <dbReference type="ChEBI" id="CHEBI:43474"/>
        <dbReference type="ChEBI" id="CHEBI:57416"/>
        <dbReference type="ChEBI" id="CHEBI:57822"/>
        <dbReference type="ChEBI" id="CHEBI:456216"/>
        <dbReference type="EC" id="6.3.2.4"/>
    </reaction>
</comment>
<reference evidence="28" key="1">
    <citation type="submission" date="2016-01" db="EMBL/GenBank/DDBJ databases">
        <authorList>
            <person name="Mcilroy J.S."/>
            <person name="Karst M S."/>
            <person name="Albertsen M."/>
        </authorList>
    </citation>
    <scope>NUCLEOTIDE SEQUENCE</scope>
    <source>
        <strain evidence="28">Cfx-K</strain>
    </source>
</reference>
<keyword evidence="16 22" id="KW-0961">Cell wall biogenesis/degradation</keyword>
<evidence type="ECO:0000256" key="20">
    <source>
        <dbReference type="ARBA" id="ARBA00076288"/>
    </source>
</evidence>
<dbReference type="GO" id="GO:0046872">
    <property type="term" value="F:metal ion binding"/>
    <property type="evidence" value="ECO:0007669"/>
    <property type="project" value="UniProtKB-KW"/>
</dbReference>
<comment type="cofactor">
    <cofactor evidence="25">
        <name>Mg(2+)</name>
        <dbReference type="ChEBI" id="CHEBI:18420"/>
    </cofactor>
    <cofactor evidence="25">
        <name>Mn(2+)</name>
        <dbReference type="ChEBI" id="CHEBI:29035"/>
    </cofactor>
    <text evidence="25">Binds 2 magnesium or manganese ions per subunit.</text>
</comment>
<keyword evidence="7 22" id="KW-0963">Cytoplasm</keyword>
<evidence type="ECO:0000256" key="1">
    <source>
        <dbReference type="ARBA" id="ARBA00001936"/>
    </source>
</evidence>
<dbReference type="Gene3D" id="3.30.1490.20">
    <property type="entry name" value="ATP-grasp fold, A domain"/>
    <property type="match status" value="1"/>
</dbReference>
<feature type="binding site" evidence="25">
    <location>
        <position position="325"/>
    </location>
    <ligand>
        <name>Mg(2+)</name>
        <dbReference type="ChEBI" id="CHEBI:18420"/>
        <label>1</label>
    </ligand>
</feature>
<dbReference type="UniPathway" id="UPA00219"/>
<name>A0A160SZC5_9CHLR</name>
<organism evidence="28 29">
    <name type="scientific">Candidatus Promineifilum breve</name>
    <dbReference type="NCBI Taxonomy" id="1806508"/>
    <lineage>
        <taxon>Bacteria</taxon>
        <taxon>Bacillati</taxon>
        <taxon>Chloroflexota</taxon>
        <taxon>Ardenticatenia</taxon>
        <taxon>Candidatus Promineifilales</taxon>
        <taxon>Candidatus Promineifilaceae</taxon>
        <taxon>Candidatus Promineifilum</taxon>
    </lineage>
</organism>
<dbReference type="InterPro" id="IPR000291">
    <property type="entry name" value="D-Ala_lig_Van_CS"/>
</dbReference>
<dbReference type="GO" id="GO:0005829">
    <property type="term" value="C:cytosol"/>
    <property type="evidence" value="ECO:0007669"/>
    <property type="project" value="TreeGrafter"/>
</dbReference>
<evidence type="ECO:0000256" key="10">
    <source>
        <dbReference type="ARBA" id="ARBA00022741"/>
    </source>
</evidence>
<evidence type="ECO:0000256" key="23">
    <source>
        <dbReference type="PIRSR" id="PIRSR039102-1"/>
    </source>
</evidence>
<keyword evidence="15 25" id="KW-0464">Manganese</keyword>
<dbReference type="InterPro" id="IPR011761">
    <property type="entry name" value="ATP-grasp"/>
</dbReference>
<protein>
    <recommendedName>
        <fullName evidence="19 22">D-alanine--D-alanine ligase</fullName>
        <ecNumber evidence="6 22">6.3.2.4</ecNumber>
    </recommendedName>
    <alternativeName>
        <fullName evidence="21 22">D-Ala-D-Ala ligase</fullName>
    </alternativeName>
    <alternativeName>
        <fullName evidence="20 22">D-alanylalanine synthetase</fullName>
    </alternativeName>
</protein>
<evidence type="ECO:0000256" key="2">
    <source>
        <dbReference type="ARBA" id="ARBA00003921"/>
    </source>
</evidence>
<keyword evidence="12 25" id="KW-0460">Magnesium</keyword>
<feature type="active site" evidence="23">
    <location>
        <position position="195"/>
    </location>
</feature>
<feature type="domain" description="ATP-grasp" evidence="27">
    <location>
        <begin position="146"/>
        <end position="358"/>
    </location>
</feature>
<keyword evidence="11 26" id="KW-0067">ATP-binding</keyword>
<dbReference type="OrthoDB" id="9813261at2"/>
<dbReference type="NCBIfam" id="NF002528">
    <property type="entry name" value="PRK01966.1-4"/>
    <property type="match status" value="1"/>
</dbReference>
<evidence type="ECO:0000256" key="17">
    <source>
        <dbReference type="ARBA" id="ARBA00047614"/>
    </source>
</evidence>
<evidence type="ECO:0000256" key="9">
    <source>
        <dbReference type="ARBA" id="ARBA00022723"/>
    </source>
</evidence>
<evidence type="ECO:0000313" key="29">
    <source>
        <dbReference type="Proteomes" id="UP000215027"/>
    </source>
</evidence>
<dbReference type="InterPro" id="IPR013815">
    <property type="entry name" value="ATP_grasp_subdomain_1"/>
</dbReference>
<comment type="cofactor">
    <cofactor evidence="1">
        <name>Mn(2+)</name>
        <dbReference type="ChEBI" id="CHEBI:29035"/>
    </cofactor>
</comment>
<dbReference type="PANTHER" id="PTHR23132">
    <property type="entry name" value="D-ALANINE--D-ALANINE LIGASE"/>
    <property type="match status" value="1"/>
</dbReference>
<evidence type="ECO:0000256" key="6">
    <source>
        <dbReference type="ARBA" id="ARBA00012216"/>
    </source>
</evidence>
<feature type="binding site" evidence="25">
    <location>
        <position position="311"/>
    </location>
    <ligand>
        <name>Mg(2+)</name>
        <dbReference type="ChEBI" id="CHEBI:18420"/>
        <label>1</label>
    </ligand>
</feature>
<dbReference type="SUPFAM" id="SSF52440">
    <property type="entry name" value="PreATP-grasp domain"/>
    <property type="match status" value="1"/>
</dbReference>
<evidence type="ECO:0000256" key="4">
    <source>
        <dbReference type="ARBA" id="ARBA00004752"/>
    </source>
</evidence>
<dbReference type="GO" id="GO:0071555">
    <property type="term" value="P:cell wall organization"/>
    <property type="evidence" value="ECO:0007669"/>
    <property type="project" value="UniProtKB-KW"/>
</dbReference>
<keyword evidence="10 24" id="KW-0547">Nucleotide-binding</keyword>
<dbReference type="Pfam" id="PF07478">
    <property type="entry name" value="Dala_Dala_lig_C"/>
    <property type="match status" value="1"/>
</dbReference>
<comment type="pathway">
    <text evidence="4 22">Cell wall biogenesis; peptidoglycan biosynthesis.</text>
</comment>
<feature type="active site" evidence="23">
    <location>
        <position position="19"/>
    </location>
</feature>
<evidence type="ECO:0000256" key="22">
    <source>
        <dbReference type="HAMAP-Rule" id="MF_00047"/>
    </source>
</evidence>
<gene>
    <name evidence="22 28" type="primary">ddl</name>
    <name evidence="28" type="ORF">CFX0092_A0868</name>
</gene>
<dbReference type="Gene3D" id="3.30.470.20">
    <property type="entry name" value="ATP-grasp fold, B domain"/>
    <property type="match status" value="1"/>
</dbReference>
<feature type="binding site" evidence="24">
    <location>
        <begin position="225"/>
        <end position="233"/>
    </location>
    <ligand>
        <name>ATP</name>
        <dbReference type="ChEBI" id="CHEBI:30616"/>
    </ligand>
</feature>
<comment type="pathway">
    <text evidence="18">Glycan biosynthesis.</text>
</comment>
<feature type="binding site" evidence="24">
    <location>
        <begin position="187"/>
        <end position="189"/>
    </location>
    <ligand>
        <name>ATP</name>
        <dbReference type="ChEBI" id="CHEBI:30616"/>
    </ligand>
</feature>
<comment type="function">
    <text evidence="2 22">Cell wall formation.</text>
</comment>
<accession>A0A160SZC5</accession>
<evidence type="ECO:0000256" key="8">
    <source>
        <dbReference type="ARBA" id="ARBA00022598"/>
    </source>
</evidence>
<sequence>MTNHRKIHIGVIFGGRSGEHEVSLRSARSVMAALDPAKYEVTPIGITKDGRWLAADAAGALADGDAARAVTLLPEPGDAALMAVDHPGGGASNLSVMAELDVVFPVLHGPYGEDGTVQGLLELAGLPYVGAGVVGSAVGMDKAIFKQVMVAGGLPVLPWLLVTRGQWRRDPDAVIAAVETALPYPVFTKPVNLGSSVGISKCRDRAELRAGLAEAARFDRRLLVEQGIDRARELEVAVLGNEEPRASVVGEIRPRREFYDYVAKYMAEPGSEDESELIIPAVLAPELAEAIRDLAVRAYQAIDCAGLGRVDLLLDDRAGQIYLNEINTIPGFTAISMYPKLWEATGMSYSELLDQLIALALERHREKSESETTINVNTFNEAAIAAGEEGTR</sequence>